<protein>
    <submittedName>
        <fullName evidence="1">Uncharacterized protein</fullName>
    </submittedName>
</protein>
<organism evidence="1 2">
    <name type="scientific">Spiromyces aspiralis</name>
    <dbReference type="NCBI Taxonomy" id="68401"/>
    <lineage>
        <taxon>Eukaryota</taxon>
        <taxon>Fungi</taxon>
        <taxon>Fungi incertae sedis</taxon>
        <taxon>Zoopagomycota</taxon>
        <taxon>Kickxellomycotina</taxon>
        <taxon>Kickxellomycetes</taxon>
        <taxon>Kickxellales</taxon>
        <taxon>Kickxellaceae</taxon>
        <taxon>Spiromyces</taxon>
    </lineage>
</organism>
<evidence type="ECO:0000313" key="1">
    <source>
        <dbReference type="EMBL" id="KAJ1676225.1"/>
    </source>
</evidence>
<gene>
    <name evidence="1" type="ORF">EV182_008615</name>
</gene>
<feature type="non-terminal residue" evidence="1">
    <location>
        <position position="182"/>
    </location>
</feature>
<name>A0ACC1HLF3_9FUNG</name>
<proteinExistence type="predicted"/>
<sequence>MQWVLCRLIRAQGAADDTQISWERVEAVKEFPYSVDQIRSHWERLMASVPTLAGASLDVRVRWLRERLIQCVGSREPWSRDAAAMLMAEVTRRYLSKGRVPSLSKPDKWDKVAAGIQNNKTPLDCLLKWREWTRQPVFRSGRMVSWNARMDLELCRRIAKALPKGKDLTANSVSWKNVVDGE</sequence>
<keyword evidence="2" id="KW-1185">Reference proteome</keyword>
<reference evidence="1" key="1">
    <citation type="submission" date="2022-06" db="EMBL/GenBank/DDBJ databases">
        <title>Phylogenomic reconstructions and comparative analyses of Kickxellomycotina fungi.</title>
        <authorList>
            <person name="Reynolds N.K."/>
            <person name="Stajich J.E."/>
            <person name="Barry K."/>
            <person name="Grigoriev I.V."/>
            <person name="Crous P."/>
            <person name="Smith M.E."/>
        </authorList>
    </citation>
    <scope>NUCLEOTIDE SEQUENCE</scope>
    <source>
        <strain evidence="1">RSA 2271</strain>
    </source>
</reference>
<accession>A0ACC1HLF3</accession>
<dbReference type="EMBL" id="JAMZIH010004551">
    <property type="protein sequence ID" value="KAJ1676225.1"/>
    <property type="molecule type" value="Genomic_DNA"/>
</dbReference>
<comment type="caution">
    <text evidence="1">The sequence shown here is derived from an EMBL/GenBank/DDBJ whole genome shotgun (WGS) entry which is preliminary data.</text>
</comment>
<dbReference type="Proteomes" id="UP001145114">
    <property type="component" value="Unassembled WGS sequence"/>
</dbReference>
<evidence type="ECO:0000313" key="2">
    <source>
        <dbReference type="Proteomes" id="UP001145114"/>
    </source>
</evidence>